<dbReference type="RefSeq" id="XP_002956580.1">
    <property type="nucleotide sequence ID" value="XM_002956534.1"/>
</dbReference>
<dbReference type="KEGG" id="vcn:VOLCADRAFT_97629"/>
<dbReference type="SUPFAM" id="SSF56112">
    <property type="entry name" value="Protein kinase-like (PK-like)"/>
    <property type="match status" value="1"/>
</dbReference>
<dbReference type="AlphaFoldDB" id="D8UD79"/>
<dbReference type="STRING" id="3068.D8UD79"/>
<evidence type="ECO:0000259" key="1">
    <source>
        <dbReference type="PROSITE" id="PS50011"/>
    </source>
</evidence>
<gene>
    <name evidence="2" type="ORF">VOLCADRAFT_97629</name>
</gene>
<dbReference type="InterPro" id="IPR001245">
    <property type="entry name" value="Ser-Thr/Tyr_kinase_cat_dom"/>
</dbReference>
<dbReference type="Pfam" id="PF07714">
    <property type="entry name" value="PK_Tyr_Ser-Thr"/>
    <property type="match status" value="1"/>
</dbReference>
<dbReference type="Gene3D" id="1.10.510.10">
    <property type="entry name" value="Transferase(Phosphotransferase) domain 1"/>
    <property type="match status" value="1"/>
</dbReference>
<dbReference type="InterPro" id="IPR011009">
    <property type="entry name" value="Kinase-like_dom_sf"/>
</dbReference>
<dbReference type="InParanoid" id="D8UD79"/>
<proteinExistence type="predicted"/>
<name>D8UD79_VOLCA</name>
<dbReference type="eggNOG" id="KOG0192">
    <property type="taxonomic scope" value="Eukaryota"/>
</dbReference>
<dbReference type="InterPro" id="IPR051681">
    <property type="entry name" value="Ser/Thr_Kinases-Pseudokinases"/>
</dbReference>
<sequence length="185" mass="19596">MIILPQVADFGLSKVFNEASTHLSTATVGTVTHMCPVLLQTGQMRPSSDVFSFGIILWQLLTGGAPFAGMRYAEIVYKVLVKGGGVAVAGLRPEFPPFVPRRLVAVAEACWAANPNMRPTFELLVGQLVELLAAAEELQAEQDAAMLAARDGGVRLEEVALVAYSSEDVVVANQWAAAAAAALLE</sequence>
<dbReference type="PANTHER" id="PTHR44329:SF214">
    <property type="entry name" value="PROTEIN KINASE DOMAIN-CONTAINING PROTEIN"/>
    <property type="match status" value="1"/>
</dbReference>
<evidence type="ECO:0000313" key="2">
    <source>
        <dbReference type="EMBL" id="EFJ42347.1"/>
    </source>
</evidence>
<dbReference type="EMBL" id="GL378383">
    <property type="protein sequence ID" value="EFJ42347.1"/>
    <property type="molecule type" value="Genomic_DNA"/>
</dbReference>
<dbReference type="Proteomes" id="UP000001058">
    <property type="component" value="Unassembled WGS sequence"/>
</dbReference>
<dbReference type="PROSITE" id="PS50011">
    <property type="entry name" value="PROTEIN_KINASE_DOM"/>
    <property type="match status" value="1"/>
</dbReference>
<dbReference type="GO" id="GO:0005524">
    <property type="term" value="F:ATP binding"/>
    <property type="evidence" value="ECO:0007669"/>
    <property type="project" value="InterPro"/>
</dbReference>
<feature type="domain" description="Protein kinase" evidence="1">
    <location>
        <begin position="1"/>
        <end position="132"/>
    </location>
</feature>
<dbReference type="InterPro" id="IPR000719">
    <property type="entry name" value="Prot_kinase_dom"/>
</dbReference>
<dbReference type="PANTHER" id="PTHR44329">
    <property type="entry name" value="SERINE/THREONINE-PROTEIN KINASE TNNI3K-RELATED"/>
    <property type="match status" value="1"/>
</dbReference>
<organism evidence="3">
    <name type="scientific">Volvox carteri f. nagariensis</name>
    <dbReference type="NCBI Taxonomy" id="3068"/>
    <lineage>
        <taxon>Eukaryota</taxon>
        <taxon>Viridiplantae</taxon>
        <taxon>Chlorophyta</taxon>
        <taxon>core chlorophytes</taxon>
        <taxon>Chlorophyceae</taxon>
        <taxon>CS clade</taxon>
        <taxon>Chlamydomonadales</taxon>
        <taxon>Volvocaceae</taxon>
        <taxon>Volvox</taxon>
    </lineage>
</organism>
<dbReference type="OrthoDB" id="533232at2759"/>
<dbReference type="GO" id="GO:0004674">
    <property type="term" value="F:protein serine/threonine kinase activity"/>
    <property type="evidence" value="ECO:0007669"/>
    <property type="project" value="TreeGrafter"/>
</dbReference>
<accession>D8UD79</accession>
<keyword evidence="3" id="KW-1185">Reference proteome</keyword>
<protein>
    <recommendedName>
        <fullName evidence="1">Protein kinase domain-containing protein</fullName>
    </recommendedName>
</protein>
<dbReference type="GeneID" id="9619836"/>
<evidence type="ECO:0000313" key="3">
    <source>
        <dbReference type="Proteomes" id="UP000001058"/>
    </source>
</evidence>
<reference evidence="2 3" key="1">
    <citation type="journal article" date="2010" name="Science">
        <title>Genomic analysis of organismal complexity in the multicellular green alga Volvox carteri.</title>
        <authorList>
            <person name="Prochnik S.E."/>
            <person name="Umen J."/>
            <person name="Nedelcu A.M."/>
            <person name="Hallmann A."/>
            <person name="Miller S.M."/>
            <person name="Nishii I."/>
            <person name="Ferris P."/>
            <person name="Kuo A."/>
            <person name="Mitros T."/>
            <person name="Fritz-Laylin L.K."/>
            <person name="Hellsten U."/>
            <person name="Chapman J."/>
            <person name="Simakov O."/>
            <person name="Rensing S.A."/>
            <person name="Terry A."/>
            <person name="Pangilinan J."/>
            <person name="Kapitonov V."/>
            <person name="Jurka J."/>
            <person name="Salamov A."/>
            <person name="Shapiro H."/>
            <person name="Schmutz J."/>
            <person name="Grimwood J."/>
            <person name="Lindquist E."/>
            <person name="Lucas S."/>
            <person name="Grigoriev I.V."/>
            <person name="Schmitt R."/>
            <person name="Kirk D."/>
            <person name="Rokhsar D.S."/>
        </authorList>
    </citation>
    <scope>NUCLEOTIDE SEQUENCE [LARGE SCALE GENOMIC DNA]</scope>
    <source>
        <strain evidence="3">f. Nagariensis / Eve</strain>
    </source>
</reference>